<dbReference type="Proteomes" id="UP000009149">
    <property type="component" value="Chromosome"/>
</dbReference>
<evidence type="ECO:0000313" key="2">
    <source>
        <dbReference type="EMBL" id="ACD82320.1"/>
    </source>
</evidence>
<accession>B3DY43</accession>
<evidence type="ECO:0000256" key="1">
    <source>
        <dbReference type="SAM" id="Phobius"/>
    </source>
</evidence>
<dbReference type="KEGG" id="min:Minf_0260"/>
<organism evidence="2 3">
    <name type="scientific">Methylacidiphilum infernorum (isolate V4)</name>
    <name type="common">Methylokorus infernorum (strain V4)</name>
    <dbReference type="NCBI Taxonomy" id="481448"/>
    <lineage>
        <taxon>Bacteria</taxon>
        <taxon>Pseudomonadati</taxon>
        <taxon>Verrucomicrobiota</taxon>
        <taxon>Methylacidiphilae</taxon>
        <taxon>Methylacidiphilales</taxon>
        <taxon>Methylacidiphilaceae</taxon>
        <taxon>Methylacidiphilum (ex Ratnadevi et al. 2023)</taxon>
    </lineage>
</organism>
<dbReference type="EMBL" id="CP000975">
    <property type="protein sequence ID" value="ACD82320.1"/>
    <property type="molecule type" value="Genomic_DNA"/>
</dbReference>
<keyword evidence="1" id="KW-0472">Membrane</keyword>
<sequence>MSSKDPKNRPKKTLAPGDIYFLIVMFLIGLLFLFLIFSVISKSTVHVHG</sequence>
<name>B3DY43_METI4</name>
<dbReference type="HOGENOM" id="CLU_3137580_0_0_0"/>
<protein>
    <submittedName>
        <fullName evidence="2">Uncharacterized protein</fullName>
    </submittedName>
</protein>
<keyword evidence="1" id="KW-0812">Transmembrane</keyword>
<dbReference type="AlphaFoldDB" id="B3DY43"/>
<dbReference type="STRING" id="481448.Minf_0260"/>
<gene>
    <name evidence="2" type="ordered locus">Minf_0260</name>
</gene>
<keyword evidence="1" id="KW-1133">Transmembrane helix</keyword>
<reference evidence="2 3" key="1">
    <citation type="journal article" date="2008" name="Biol. Direct">
        <title>Complete genome sequence of the extremely acidophilic methanotroph isolate V4, Methylacidiphilum infernorum, a representative of the bacterial phylum Verrucomicrobia.</title>
        <authorList>
            <person name="Hou S."/>
            <person name="Makarova K.S."/>
            <person name="Saw J.H."/>
            <person name="Senin P."/>
            <person name="Ly B.V."/>
            <person name="Zhou Z."/>
            <person name="Ren Y."/>
            <person name="Wang J."/>
            <person name="Galperin M.Y."/>
            <person name="Omelchenko M.V."/>
            <person name="Wolf Y.I."/>
            <person name="Yutin N."/>
            <person name="Koonin E.V."/>
            <person name="Stott M.B."/>
            <person name="Mountain B.W."/>
            <person name="Crowe M.A."/>
            <person name="Smirnova A.V."/>
            <person name="Dunfield P.F."/>
            <person name="Feng L."/>
            <person name="Wang L."/>
            <person name="Alam M."/>
        </authorList>
    </citation>
    <scope>NUCLEOTIDE SEQUENCE [LARGE SCALE GENOMIC DNA]</scope>
    <source>
        <strain evidence="3">Isolate V4</strain>
    </source>
</reference>
<proteinExistence type="predicted"/>
<feature type="transmembrane region" description="Helical" evidence="1">
    <location>
        <begin position="20"/>
        <end position="40"/>
    </location>
</feature>
<evidence type="ECO:0000313" key="3">
    <source>
        <dbReference type="Proteomes" id="UP000009149"/>
    </source>
</evidence>